<feature type="compositionally biased region" description="Low complexity" evidence="4">
    <location>
        <begin position="208"/>
        <end position="225"/>
    </location>
</feature>
<sequence length="280" mass="29866">MLPHMNPAMAITLLLFLFALGIALVLWIRLRRLGARQAAERERAVARAREEFSRDVHDLVGHWLWLASVKSELAYRQAGGDTRLRSELAEALQAVRHAAHAVRNASTSHRNLSFQGEVLRAEALLWGLGIDCLTHGDTTGLPPDLNAALAAVVREGVTNMLRHSAAGKCVIDLRREESRLSLTVANDGASGPGRFPHDRSRPTPPSGAPVCASSPGSPPVCASSPGSPPASGPWRDPRPRAGGLDNLRQRMASVGGTVSAAAGPDGWFRLVAEAPADFSE</sequence>
<gene>
    <name evidence="7" type="ORF">Pro02_17000</name>
</gene>
<dbReference type="InterPro" id="IPR011712">
    <property type="entry name" value="Sig_transdc_His_kin_sub3_dim/P"/>
</dbReference>
<dbReference type="Gene3D" id="3.30.565.10">
    <property type="entry name" value="Histidine kinase-like ATPase, C-terminal domain"/>
    <property type="match status" value="1"/>
</dbReference>
<keyword evidence="5" id="KW-0812">Transmembrane</keyword>
<dbReference type="EMBL" id="BOOI01000013">
    <property type="protein sequence ID" value="GIH83292.1"/>
    <property type="molecule type" value="Genomic_DNA"/>
</dbReference>
<proteinExistence type="predicted"/>
<dbReference type="AlphaFoldDB" id="A0A8J3S046"/>
<feature type="domain" description="Signal transduction histidine kinase subgroup 3 dimerisation and phosphoacceptor" evidence="6">
    <location>
        <begin position="49"/>
        <end position="108"/>
    </location>
</feature>
<evidence type="ECO:0000313" key="8">
    <source>
        <dbReference type="Proteomes" id="UP000655044"/>
    </source>
</evidence>
<dbReference type="GO" id="GO:0000155">
    <property type="term" value="F:phosphorelay sensor kinase activity"/>
    <property type="evidence" value="ECO:0007669"/>
    <property type="project" value="InterPro"/>
</dbReference>
<keyword evidence="1" id="KW-0808">Transferase</keyword>
<feature type="transmembrane region" description="Helical" evidence="5">
    <location>
        <begin position="6"/>
        <end position="28"/>
    </location>
</feature>
<evidence type="ECO:0000256" key="2">
    <source>
        <dbReference type="ARBA" id="ARBA00022777"/>
    </source>
</evidence>
<keyword evidence="5" id="KW-0472">Membrane</keyword>
<name>A0A8J3S046_PLARO</name>
<evidence type="ECO:0000256" key="3">
    <source>
        <dbReference type="ARBA" id="ARBA00023012"/>
    </source>
</evidence>
<dbReference type="PANTHER" id="PTHR24421">
    <property type="entry name" value="NITRATE/NITRITE SENSOR PROTEIN NARX-RELATED"/>
    <property type="match status" value="1"/>
</dbReference>
<dbReference type="Gene3D" id="1.20.5.1930">
    <property type="match status" value="1"/>
</dbReference>
<keyword evidence="3" id="KW-0902">Two-component regulatory system</keyword>
<evidence type="ECO:0000313" key="7">
    <source>
        <dbReference type="EMBL" id="GIH83292.1"/>
    </source>
</evidence>
<dbReference type="InterPro" id="IPR050482">
    <property type="entry name" value="Sensor_HK_TwoCompSys"/>
</dbReference>
<keyword evidence="2" id="KW-0418">Kinase</keyword>
<keyword evidence="8" id="KW-1185">Reference proteome</keyword>
<comment type="caution">
    <text evidence="7">The sequence shown here is derived from an EMBL/GenBank/DDBJ whole genome shotgun (WGS) entry which is preliminary data.</text>
</comment>
<dbReference type="InterPro" id="IPR036890">
    <property type="entry name" value="HATPase_C_sf"/>
</dbReference>
<dbReference type="GO" id="GO:0046983">
    <property type="term" value="F:protein dimerization activity"/>
    <property type="evidence" value="ECO:0007669"/>
    <property type="project" value="InterPro"/>
</dbReference>
<evidence type="ECO:0000259" key="6">
    <source>
        <dbReference type="Pfam" id="PF07730"/>
    </source>
</evidence>
<feature type="region of interest" description="Disordered" evidence="4">
    <location>
        <begin position="183"/>
        <end position="250"/>
    </location>
</feature>
<evidence type="ECO:0000256" key="5">
    <source>
        <dbReference type="SAM" id="Phobius"/>
    </source>
</evidence>
<protein>
    <recommendedName>
        <fullName evidence="6">Signal transduction histidine kinase subgroup 3 dimerisation and phosphoacceptor domain-containing protein</fullName>
    </recommendedName>
</protein>
<organism evidence="7 8">
    <name type="scientific">Planobispora rosea</name>
    <dbReference type="NCBI Taxonomy" id="35762"/>
    <lineage>
        <taxon>Bacteria</taxon>
        <taxon>Bacillati</taxon>
        <taxon>Actinomycetota</taxon>
        <taxon>Actinomycetes</taxon>
        <taxon>Streptosporangiales</taxon>
        <taxon>Streptosporangiaceae</taxon>
        <taxon>Planobispora</taxon>
    </lineage>
</organism>
<reference evidence="7" key="1">
    <citation type="submission" date="2021-01" db="EMBL/GenBank/DDBJ databases">
        <title>Whole genome shotgun sequence of Planobispora rosea NBRC 15558.</title>
        <authorList>
            <person name="Komaki H."/>
            <person name="Tamura T."/>
        </authorList>
    </citation>
    <scope>NUCLEOTIDE SEQUENCE</scope>
    <source>
        <strain evidence="7">NBRC 15558</strain>
    </source>
</reference>
<dbReference type="Proteomes" id="UP000655044">
    <property type="component" value="Unassembled WGS sequence"/>
</dbReference>
<dbReference type="GO" id="GO:0016020">
    <property type="term" value="C:membrane"/>
    <property type="evidence" value="ECO:0007669"/>
    <property type="project" value="InterPro"/>
</dbReference>
<dbReference type="SUPFAM" id="SSF55874">
    <property type="entry name" value="ATPase domain of HSP90 chaperone/DNA topoisomerase II/histidine kinase"/>
    <property type="match status" value="1"/>
</dbReference>
<dbReference type="PANTHER" id="PTHR24421:SF63">
    <property type="entry name" value="SENSOR HISTIDINE KINASE DESK"/>
    <property type="match status" value="1"/>
</dbReference>
<keyword evidence="5" id="KW-1133">Transmembrane helix</keyword>
<evidence type="ECO:0000256" key="4">
    <source>
        <dbReference type="SAM" id="MobiDB-lite"/>
    </source>
</evidence>
<dbReference type="Pfam" id="PF07730">
    <property type="entry name" value="HisKA_3"/>
    <property type="match status" value="1"/>
</dbReference>
<evidence type="ECO:0000256" key="1">
    <source>
        <dbReference type="ARBA" id="ARBA00022679"/>
    </source>
</evidence>
<accession>A0A8J3S046</accession>